<dbReference type="Gene3D" id="1.20.144.10">
    <property type="entry name" value="Phosphatidic acid phosphatase type 2/haloperoxidase"/>
    <property type="match status" value="1"/>
</dbReference>
<evidence type="ECO:0000313" key="6">
    <source>
        <dbReference type="Proteomes" id="UP000184108"/>
    </source>
</evidence>
<keyword evidence="5" id="KW-1185">Reference proteome</keyword>
<dbReference type="EMBL" id="FQVE01000003">
    <property type="protein sequence ID" value="SHF81592.1"/>
    <property type="molecule type" value="Genomic_DNA"/>
</dbReference>
<dbReference type="Proteomes" id="UP000184108">
    <property type="component" value="Unassembled WGS sequence"/>
</dbReference>
<feature type="transmembrane region" description="Helical" evidence="1">
    <location>
        <begin position="166"/>
        <end position="187"/>
    </location>
</feature>
<evidence type="ECO:0000259" key="2">
    <source>
        <dbReference type="SMART" id="SM00014"/>
    </source>
</evidence>
<dbReference type="Proteomes" id="UP000028719">
    <property type="component" value="Unassembled WGS sequence"/>
</dbReference>
<feature type="transmembrane region" description="Helical" evidence="1">
    <location>
        <begin position="12"/>
        <end position="35"/>
    </location>
</feature>
<reference evidence="4" key="2">
    <citation type="submission" date="2016-11" db="EMBL/GenBank/DDBJ databases">
        <authorList>
            <person name="Jaros S."/>
            <person name="Januszkiewicz K."/>
            <person name="Wedrychowicz H."/>
        </authorList>
    </citation>
    <scope>NUCLEOTIDE SEQUENCE [LARGE SCALE GENOMIC DNA]</scope>
    <source>
        <strain evidence="4">YR203</strain>
    </source>
</reference>
<dbReference type="InterPro" id="IPR000326">
    <property type="entry name" value="PAP2/HPO"/>
</dbReference>
<feature type="transmembrane region" description="Helical" evidence="1">
    <location>
        <begin position="193"/>
        <end position="212"/>
    </location>
</feature>
<evidence type="ECO:0000313" key="5">
    <source>
        <dbReference type="Proteomes" id="UP000028719"/>
    </source>
</evidence>
<dbReference type="PANTHER" id="PTHR14969:SF13">
    <property type="entry name" value="AT30094P"/>
    <property type="match status" value="1"/>
</dbReference>
<sequence length="224" mass="25415">MRFITFLQNNQSVLFRSALVTLFIAFIVLSCFVFFQPTKHVDLHISREIQENHSPRLNTLMIWISWLGRTPVSVVMVVIISLSLLLLQYKREAILVLSTLLSGILGLGMKMLINRPRPSKDLVILLEDTKYQSFPSGHVLFYTVFFGALILIILRLKKIRYTVRIFLTAMCLSMIFLGAVSRIYLGAHWFTDVVGGFILGTLCVLVMGYFYVGNSKNASGNISQ</sequence>
<evidence type="ECO:0000313" key="3">
    <source>
        <dbReference type="EMBL" id="KFF25903.1"/>
    </source>
</evidence>
<keyword evidence="1" id="KW-0812">Transmembrane</keyword>
<keyword evidence="1" id="KW-1133">Transmembrane helix</keyword>
<accession>A0A1M5ERF7</accession>
<name>A0A1M5ERF7_9FLAO</name>
<evidence type="ECO:0000256" key="1">
    <source>
        <dbReference type="SAM" id="Phobius"/>
    </source>
</evidence>
<evidence type="ECO:0000313" key="4">
    <source>
        <dbReference type="EMBL" id="SHF81592.1"/>
    </source>
</evidence>
<dbReference type="PROSITE" id="PS51257">
    <property type="entry name" value="PROKAR_LIPOPROTEIN"/>
    <property type="match status" value="1"/>
</dbReference>
<feature type="transmembrane region" description="Helical" evidence="1">
    <location>
        <begin position="60"/>
        <end position="87"/>
    </location>
</feature>
<protein>
    <submittedName>
        <fullName evidence="4">Undecaprenyl-diphosphatase</fullName>
    </submittedName>
</protein>
<dbReference type="SMART" id="SM00014">
    <property type="entry name" value="acidPPc"/>
    <property type="match status" value="1"/>
</dbReference>
<dbReference type="EMBL" id="JPRI01000004">
    <property type="protein sequence ID" value="KFF25903.1"/>
    <property type="molecule type" value="Genomic_DNA"/>
</dbReference>
<reference evidence="3 5" key="1">
    <citation type="submission" date="2014-07" db="EMBL/GenBank/DDBJ databases">
        <title>Genome of Chryseobacterium vrystaatense LMG 22846.</title>
        <authorList>
            <person name="Pipes S.E."/>
            <person name="Stropko S.J."/>
            <person name="Newman J.D."/>
        </authorList>
    </citation>
    <scope>NUCLEOTIDE SEQUENCE [LARGE SCALE GENOMIC DNA]</scope>
    <source>
        <strain evidence="3 5">LMG 22846</strain>
    </source>
</reference>
<dbReference type="CDD" id="cd03392">
    <property type="entry name" value="PAP2_like_2"/>
    <property type="match status" value="1"/>
</dbReference>
<reference evidence="6" key="3">
    <citation type="submission" date="2016-11" db="EMBL/GenBank/DDBJ databases">
        <authorList>
            <person name="Varghese N."/>
            <person name="Submissions S."/>
        </authorList>
    </citation>
    <scope>NUCLEOTIDE SEQUENCE [LARGE SCALE GENOMIC DNA]</scope>
    <source>
        <strain evidence="6">YR203</strain>
    </source>
</reference>
<organism evidence="4 6">
    <name type="scientific">Chryseobacterium vrystaatense</name>
    <dbReference type="NCBI Taxonomy" id="307480"/>
    <lineage>
        <taxon>Bacteria</taxon>
        <taxon>Pseudomonadati</taxon>
        <taxon>Bacteroidota</taxon>
        <taxon>Flavobacteriia</taxon>
        <taxon>Flavobacteriales</taxon>
        <taxon>Weeksellaceae</taxon>
        <taxon>Chryseobacterium group</taxon>
        <taxon>Chryseobacterium</taxon>
    </lineage>
</organism>
<dbReference type="OrthoDB" id="9773582at2"/>
<dbReference type="AlphaFoldDB" id="A0A1M5ERF7"/>
<dbReference type="InterPro" id="IPR036938">
    <property type="entry name" value="PAP2/HPO_sf"/>
</dbReference>
<dbReference type="RefSeq" id="WP_034744945.1">
    <property type="nucleotide sequence ID" value="NZ_FQVE01000003.1"/>
</dbReference>
<dbReference type="SUPFAM" id="SSF48317">
    <property type="entry name" value="Acid phosphatase/Vanadium-dependent haloperoxidase"/>
    <property type="match status" value="1"/>
</dbReference>
<keyword evidence="1" id="KW-0472">Membrane</keyword>
<feature type="domain" description="Phosphatidic acid phosphatase type 2/haloperoxidase" evidence="2">
    <location>
        <begin position="93"/>
        <end position="208"/>
    </location>
</feature>
<gene>
    <name evidence="3" type="ORF">IW16_13640</name>
    <name evidence="4" type="ORF">SAMN02787073_2999</name>
</gene>
<feature type="transmembrane region" description="Helical" evidence="1">
    <location>
        <begin position="133"/>
        <end position="154"/>
    </location>
</feature>
<dbReference type="PANTHER" id="PTHR14969">
    <property type="entry name" value="SPHINGOSINE-1-PHOSPHATE PHOSPHOHYDROLASE"/>
    <property type="match status" value="1"/>
</dbReference>
<feature type="transmembrane region" description="Helical" evidence="1">
    <location>
        <begin position="94"/>
        <end position="113"/>
    </location>
</feature>
<proteinExistence type="predicted"/>
<dbReference type="Pfam" id="PF01569">
    <property type="entry name" value="PAP2"/>
    <property type="match status" value="1"/>
</dbReference>